<feature type="transmembrane region" description="Helical" evidence="10">
    <location>
        <begin position="1560"/>
        <end position="1583"/>
    </location>
</feature>
<feature type="transmembrane region" description="Helical" evidence="10">
    <location>
        <begin position="1874"/>
        <end position="1891"/>
    </location>
</feature>
<feature type="compositionally biased region" description="Polar residues" evidence="9">
    <location>
        <begin position="1124"/>
        <end position="1134"/>
    </location>
</feature>
<keyword evidence="3 10" id="KW-0812">Transmembrane</keyword>
<keyword evidence="13" id="KW-1185">Reference proteome</keyword>
<feature type="compositionally biased region" description="Basic and acidic residues" evidence="9">
    <location>
        <begin position="142"/>
        <end position="155"/>
    </location>
</feature>
<name>A0AAJ0LVD8_9PEZI</name>
<feature type="region of interest" description="Disordered" evidence="9">
    <location>
        <begin position="58"/>
        <end position="80"/>
    </location>
</feature>
<dbReference type="GO" id="GO:0030322">
    <property type="term" value="P:stabilization of membrane potential"/>
    <property type="evidence" value="ECO:0007669"/>
    <property type="project" value="TreeGrafter"/>
</dbReference>
<feature type="region of interest" description="Disordered" evidence="9">
    <location>
        <begin position="956"/>
        <end position="976"/>
    </location>
</feature>
<feature type="transmembrane region" description="Helical" evidence="10">
    <location>
        <begin position="1636"/>
        <end position="1654"/>
    </location>
</feature>
<evidence type="ECO:0000256" key="4">
    <source>
        <dbReference type="ARBA" id="ARBA00022989"/>
    </source>
</evidence>
<evidence type="ECO:0000256" key="2">
    <source>
        <dbReference type="ARBA" id="ARBA00022448"/>
    </source>
</evidence>
<dbReference type="GO" id="GO:0015271">
    <property type="term" value="F:outward rectifier potassium channel activity"/>
    <property type="evidence" value="ECO:0007669"/>
    <property type="project" value="TreeGrafter"/>
</dbReference>
<dbReference type="GO" id="GO:0022841">
    <property type="term" value="F:potassium ion leak channel activity"/>
    <property type="evidence" value="ECO:0007669"/>
    <property type="project" value="TreeGrafter"/>
</dbReference>
<sequence length="2099" mass="239680">MLERATACLKSGAFREPLRCAQGVQRSKRLLHSTFWSHGAGDLDLPHWVAATGVMPPDLPFQDGDKRGSGGNKGRKTVPDVNPATERMFLDFLLPPQTIAWLKRKQAQPLRTWEKRNMRRLPSGYVVASRRYASHSYRPFGVEERDTTRKDEGAVKKSRKSTAFRTTDPATPNEAEGTAPTPSYVPFQLAPSEPPDIPKKRGSLRRGASQERGEGDVDISDLGSDIQAWGMSKQYDDVDDAGSNKHRTRGAPQTSAFSEPVFSDSPGDIAESEIQRTNTRSRDHGLDTESPESQTDFSSEQTFGDSPADLAEIKGDPLQVLRNILASYRDQEILRTPQGSLSLTARAWAIYKSLDREARMDVRLKQELLVWLSCREDKVATVHCTELYDSIPKSSRTFEVYKAALASFTCRGEQDLMLKLHKDALDSLENGYLISRILFRHAVDEQMWQLAIDTALQHSATYSGTDQLSHIRVFWLHVSELPELFIKAIQLASHFGGIEGLRSDQAPQRDFCFRFFKEAVSQEFLQVDESPRAFPKTWQVPPRRIIRAMFQHIIDLDPDPTSFMQEVMFAAFRDNPKLDYSKYHHVFSYIYRQYCTSLEAVPSEDLLFAFLRQLGRYWTTLRDEYRSHRSVNIETLTNDWKRYHGKVSSQAVNLLLSQYARHGEAKKFEQMLEYQQSEHPEYKDQRDSLWTMIYLHARRADLDMAQQAFSEVQRITGEHGEKPSLQCWNVLLHAHMRVDDLEGALTNFQNIIDYAKLRPDSYSFSPLWLMLAKRGDVEGVENLFEQYDRMVGKRRTSDMMLSLMVAHFKNDDNAQAAEKVLQDIVTMSNEGELVGALTPCFNALMGFYATRRDVDATMRVYRWMRKEKVWLDGETFGSLIQALLQYRRAGEAYKVLRDIMPEYKVKATAYHYALLMAGYTRQRMFAQALALHDKMTNANIKPTLGTHVNYLKAKAAVERERRSSTTKPADESEDPVPLEDTLKELQYLMSLHDAKDIASSNTMTVTDKLDLDDPLAPYFDFLIYIHGERRCFEAAKVLFEQYKELSRKGQRGDTIPIRMLSSLMSVHWHANEHDKVEEYWQLARQQADEIARAVHIPQFAIKTDEGDDGIDPLELAPLEEDVSQDTNTSAAQEETAQRPVASSEAKQTLLPSNKSYRPQLFPARRHILDRPLQWYIRALSSQARIGDAISVVSQLLSQGYTLGKRTWNLFICSLLDSRPPLALLAFVLTERFLIPHFPGWATDNQWPPRPANRFNRIARMQARYINRQQLMPEYQTLVRLGAAMLDVRKVESRDQRREDDELPGELRRFVGTIRDIRSRASKTVYVVQSMPAVPDAEDASRQSSDQQTIATASPVDSALPKHQHAQHWDPSQAEEWFKRRRSSGRVSQRQSSLVLRRTQTSGRRWWKFTLRSWDDDEEQDWWFASTAIPLLAATLGPLANVLSIAALVTSWRMCLVPGVDHAGAEQCTVEHQSHKLSSDLDGVYYADPRWCYYLNVASLVAGFVGNLFLLWNFTQRIRYIIALPVTIIMWYIATAILIGITISMELYVPPTRPQQTYSQGFWYAVIAACMYLVCSMLLMVNMLGYFLGHYPQHFQLTDSQRTLILQTMLFFVWLAGGGAIFSYVERHSGTGDFNWAYANALYFCDVTILTVGFGDLYATSNVARGLLFPYSVGGIIMLGLMVSSISKFAKEIGSENIVQRHVENSRVRTIGRTVTTSFELERRQNFVDDPRPTISGPINPVDQSRTTAIRIAEDDNLPDGGPRRANTLQRVASLASRSTRRRTPKLILLREEKDRFEAMRKIQHDTGKFKQWYALLMSAIAFIILWCGGAIVFWRCEHAGQGMTYFQALYFCYVSLLTIGYGDLAPQSNSGRPFFVFWSLIAVPTMTILVSDLGETVINKFKHGTFALADFTVLPQKGVWRATADRHPGVLGWLQQRREKQLAKRRLEDGFPTGPDPTELQAVLTIEELAKDEPSNDVLARRLANMIRQTANDLKDAHHKRYSYEEWVEFTQLIRFTASKDSTDGVDDEDELIEWDWIGSDSPMIARKSEPEFVLDRLCESMQRYIRQRAAPAAEEVLHSPPQQLRRTPVVPEATGVGD</sequence>
<feature type="compositionally biased region" description="Polar residues" evidence="9">
    <location>
        <begin position="1341"/>
        <end position="1351"/>
    </location>
</feature>
<feature type="repeat" description="PPR" evidence="8">
    <location>
        <begin position="908"/>
        <end position="942"/>
    </location>
</feature>
<dbReference type="EMBL" id="JAWDJX010000005">
    <property type="protein sequence ID" value="KAK3056740.1"/>
    <property type="molecule type" value="Genomic_DNA"/>
</dbReference>
<dbReference type="GO" id="GO:0005886">
    <property type="term" value="C:plasma membrane"/>
    <property type="evidence" value="ECO:0007669"/>
    <property type="project" value="TreeGrafter"/>
</dbReference>
<evidence type="ECO:0000256" key="1">
    <source>
        <dbReference type="ARBA" id="ARBA00004141"/>
    </source>
</evidence>
<organism evidence="12 13">
    <name type="scientific">Extremus antarcticus</name>
    <dbReference type="NCBI Taxonomy" id="702011"/>
    <lineage>
        <taxon>Eukaryota</taxon>
        <taxon>Fungi</taxon>
        <taxon>Dikarya</taxon>
        <taxon>Ascomycota</taxon>
        <taxon>Pezizomycotina</taxon>
        <taxon>Dothideomycetes</taxon>
        <taxon>Dothideomycetidae</taxon>
        <taxon>Mycosphaerellales</taxon>
        <taxon>Extremaceae</taxon>
        <taxon>Extremus</taxon>
    </lineage>
</organism>
<feature type="transmembrane region" description="Helical" evidence="10">
    <location>
        <begin position="1812"/>
        <end position="1833"/>
    </location>
</feature>
<dbReference type="Gene3D" id="1.10.287.70">
    <property type="match status" value="2"/>
</dbReference>
<dbReference type="PANTHER" id="PTHR11003:SF342">
    <property type="entry name" value="OUTWARD-RECTIFIER POTASSIUM CHANNEL TOK1"/>
    <property type="match status" value="1"/>
</dbReference>
<evidence type="ECO:0000313" key="13">
    <source>
        <dbReference type="Proteomes" id="UP001271007"/>
    </source>
</evidence>
<keyword evidence="2" id="KW-0813">Transport</keyword>
<feature type="domain" description="Potassium channel" evidence="11">
    <location>
        <begin position="1822"/>
        <end position="1897"/>
    </location>
</feature>
<feature type="transmembrane region" description="Helical" evidence="10">
    <location>
        <begin position="1603"/>
        <end position="1624"/>
    </location>
</feature>
<evidence type="ECO:0000259" key="11">
    <source>
        <dbReference type="Pfam" id="PF07885"/>
    </source>
</evidence>
<feature type="transmembrane region" description="Helical" evidence="10">
    <location>
        <begin position="1519"/>
        <end position="1548"/>
    </location>
</feature>
<dbReference type="Proteomes" id="UP001271007">
    <property type="component" value="Unassembled WGS sequence"/>
</dbReference>
<evidence type="ECO:0000256" key="9">
    <source>
        <dbReference type="SAM" id="MobiDB-lite"/>
    </source>
</evidence>
<evidence type="ECO:0000256" key="3">
    <source>
        <dbReference type="ARBA" id="ARBA00022692"/>
    </source>
</evidence>
<feature type="transmembrane region" description="Helical" evidence="10">
    <location>
        <begin position="1421"/>
        <end position="1448"/>
    </location>
</feature>
<evidence type="ECO:0000256" key="8">
    <source>
        <dbReference type="PROSITE-ProRule" id="PRU00708"/>
    </source>
</evidence>
<dbReference type="InterPro" id="IPR013099">
    <property type="entry name" value="K_chnl_dom"/>
</dbReference>
<evidence type="ECO:0000256" key="6">
    <source>
        <dbReference type="ARBA" id="ARBA00023136"/>
    </source>
</evidence>
<dbReference type="InterPro" id="IPR002885">
    <property type="entry name" value="PPR_rpt"/>
</dbReference>
<evidence type="ECO:0000256" key="7">
    <source>
        <dbReference type="ARBA" id="ARBA00023303"/>
    </source>
</evidence>
<dbReference type="InterPro" id="IPR011990">
    <property type="entry name" value="TPR-like_helical_dom_sf"/>
</dbReference>
<evidence type="ECO:0000256" key="10">
    <source>
        <dbReference type="SAM" id="Phobius"/>
    </source>
</evidence>
<feature type="region of interest" description="Disordered" evidence="9">
    <location>
        <begin position="1121"/>
        <end position="1148"/>
    </location>
</feature>
<evidence type="ECO:0000313" key="12">
    <source>
        <dbReference type="EMBL" id="KAK3056740.1"/>
    </source>
</evidence>
<keyword evidence="7 12" id="KW-0407">Ion channel</keyword>
<feature type="compositionally biased region" description="Polar residues" evidence="9">
    <location>
        <begin position="291"/>
        <end position="304"/>
    </location>
</feature>
<feature type="region of interest" description="Disordered" evidence="9">
    <location>
        <begin position="2072"/>
        <end position="2099"/>
    </location>
</feature>
<feature type="domain" description="Potassium channel" evidence="11">
    <location>
        <begin position="1609"/>
        <end position="1689"/>
    </location>
</feature>
<feature type="transmembrane region" description="Helical" evidence="10">
    <location>
        <begin position="1845"/>
        <end position="1862"/>
    </location>
</feature>
<feature type="transmembrane region" description="Helical" evidence="10">
    <location>
        <begin position="1666"/>
        <end position="1685"/>
    </location>
</feature>
<feature type="region of interest" description="Disordered" evidence="9">
    <location>
        <begin position="1334"/>
        <end position="1372"/>
    </location>
</feature>
<dbReference type="PANTHER" id="PTHR11003">
    <property type="entry name" value="POTASSIUM CHANNEL, SUBFAMILY K"/>
    <property type="match status" value="1"/>
</dbReference>
<dbReference type="FunFam" id="1.10.287.70:FF:000182">
    <property type="entry name" value="Outward-rectifier potassium channel TOK1"/>
    <property type="match status" value="1"/>
</dbReference>
<evidence type="ECO:0000256" key="5">
    <source>
        <dbReference type="ARBA" id="ARBA00023065"/>
    </source>
</evidence>
<dbReference type="SUPFAM" id="SSF81324">
    <property type="entry name" value="Voltage-gated potassium channels"/>
    <property type="match status" value="2"/>
</dbReference>
<feature type="region of interest" description="Disordered" evidence="9">
    <location>
        <begin position="142"/>
        <end position="221"/>
    </location>
</feature>
<comment type="caution">
    <text evidence="12">The sequence shown here is derived from an EMBL/GenBank/DDBJ whole genome shotgun (WGS) entry which is preliminary data.</text>
</comment>
<dbReference type="PROSITE" id="PS51375">
    <property type="entry name" value="PPR"/>
    <property type="match status" value="1"/>
</dbReference>
<dbReference type="Pfam" id="PF07885">
    <property type="entry name" value="Ion_trans_2"/>
    <property type="match status" value="2"/>
</dbReference>
<keyword evidence="6 10" id="KW-0472">Membrane</keyword>
<dbReference type="InterPro" id="IPR003280">
    <property type="entry name" value="2pore_dom_K_chnl"/>
</dbReference>
<feature type="region of interest" description="Disordered" evidence="9">
    <location>
        <begin position="235"/>
        <end position="310"/>
    </location>
</feature>
<feature type="transmembrane region" description="Helical" evidence="10">
    <location>
        <begin position="1492"/>
        <end position="1513"/>
    </location>
</feature>
<dbReference type="Gene3D" id="1.25.40.10">
    <property type="entry name" value="Tetratricopeptide repeat domain"/>
    <property type="match status" value="3"/>
</dbReference>
<reference evidence="12" key="1">
    <citation type="submission" date="2023-04" db="EMBL/GenBank/DDBJ databases">
        <title>Black Yeasts Isolated from many extreme environments.</title>
        <authorList>
            <person name="Coleine C."/>
            <person name="Stajich J.E."/>
            <person name="Selbmann L."/>
        </authorList>
    </citation>
    <scope>NUCLEOTIDE SEQUENCE</scope>
    <source>
        <strain evidence="12">CCFEE 5312</strain>
    </source>
</reference>
<gene>
    <name evidence="12" type="primary">TOK1</name>
    <name evidence="12" type="ORF">LTR09_002533</name>
</gene>
<proteinExistence type="predicted"/>
<keyword evidence="5" id="KW-0406">Ion transport</keyword>
<protein>
    <submittedName>
        <fullName evidence="12">Potassium channel</fullName>
    </submittedName>
</protein>
<accession>A0AAJ0LVD8</accession>
<keyword evidence="4 10" id="KW-1133">Transmembrane helix</keyword>
<comment type="subcellular location">
    <subcellularLocation>
        <location evidence="1">Membrane</location>
        <topology evidence="1">Multi-pass membrane protein</topology>
    </subcellularLocation>
</comment>